<dbReference type="InterPro" id="IPR050268">
    <property type="entry name" value="NADH-dep_flavin_reductase"/>
</dbReference>
<dbReference type="RefSeq" id="WP_386428411.1">
    <property type="nucleotide sequence ID" value="NZ_JBHSBB010000009.1"/>
</dbReference>
<dbReference type="Proteomes" id="UP001595765">
    <property type="component" value="Unassembled WGS sequence"/>
</dbReference>
<comment type="caution">
    <text evidence="3">The sequence shown here is derived from an EMBL/GenBank/DDBJ whole genome shotgun (WGS) entry which is preliminary data.</text>
</comment>
<protein>
    <submittedName>
        <fullName evidence="3">Flavin reductase family protein</fullName>
        <ecNumber evidence="3">1.-.-.-</ecNumber>
    </submittedName>
</protein>
<keyword evidence="4" id="KW-1185">Reference proteome</keyword>
<dbReference type="InterPro" id="IPR012349">
    <property type="entry name" value="Split_barrel_FMN-bd"/>
</dbReference>
<dbReference type="EMBL" id="JBHSBB010000009">
    <property type="protein sequence ID" value="MFC4031908.1"/>
    <property type="molecule type" value="Genomic_DNA"/>
</dbReference>
<evidence type="ECO:0000313" key="4">
    <source>
        <dbReference type="Proteomes" id="UP001595765"/>
    </source>
</evidence>
<dbReference type="SMART" id="SM00903">
    <property type="entry name" value="Flavin_Reduct"/>
    <property type="match status" value="1"/>
</dbReference>
<name>A0ABV8HIN3_9ACTN</name>
<dbReference type="SUPFAM" id="SSF50475">
    <property type="entry name" value="FMN-binding split barrel"/>
    <property type="match status" value="1"/>
</dbReference>
<dbReference type="Gene3D" id="2.30.110.10">
    <property type="entry name" value="Electron Transport, Fmn-binding Protein, Chain A"/>
    <property type="match status" value="1"/>
</dbReference>
<gene>
    <name evidence="3" type="ORF">ACFO3J_10490</name>
</gene>
<dbReference type="InterPro" id="IPR002563">
    <property type="entry name" value="Flavin_Rdtase-like_dom"/>
</dbReference>
<evidence type="ECO:0000313" key="3">
    <source>
        <dbReference type="EMBL" id="MFC4031908.1"/>
    </source>
</evidence>
<sequence length="184" mass="18610">MTVTRSLAANAAADSSLRAAPDSGLPPRGVGADLLRRTLRRQANTVAVVTVPGPAGFTATSFTSASLEPALVSFYLASTASTAPAVRAADVFAVHLLAAQQTELARGFARSGVDRFAGVEWAPGDSGVPLLAGVDAWLTARTVQVHDIGDHFLVVGRILAAGGPAAAAPLVHHDGAFGTFDSGA</sequence>
<proteinExistence type="predicted"/>
<dbReference type="EC" id="1.-.-.-" evidence="3"/>
<dbReference type="Pfam" id="PF01613">
    <property type="entry name" value="Flavin_Reduct"/>
    <property type="match status" value="1"/>
</dbReference>
<evidence type="ECO:0000256" key="1">
    <source>
        <dbReference type="ARBA" id="ARBA00023002"/>
    </source>
</evidence>
<reference evidence="4" key="1">
    <citation type="journal article" date="2019" name="Int. J. Syst. Evol. Microbiol.">
        <title>The Global Catalogue of Microorganisms (GCM) 10K type strain sequencing project: providing services to taxonomists for standard genome sequencing and annotation.</title>
        <authorList>
            <consortium name="The Broad Institute Genomics Platform"/>
            <consortium name="The Broad Institute Genome Sequencing Center for Infectious Disease"/>
            <person name="Wu L."/>
            <person name="Ma J."/>
        </authorList>
    </citation>
    <scope>NUCLEOTIDE SEQUENCE [LARGE SCALE GENOMIC DNA]</scope>
    <source>
        <strain evidence="4">CGMCC 4.7237</strain>
    </source>
</reference>
<dbReference type="PANTHER" id="PTHR30466">
    <property type="entry name" value="FLAVIN REDUCTASE"/>
    <property type="match status" value="1"/>
</dbReference>
<dbReference type="PANTHER" id="PTHR30466:SF1">
    <property type="entry name" value="FMN REDUCTASE (NADH) RUTF"/>
    <property type="match status" value="1"/>
</dbReference>
<dbReference type="GO" id="GO:0016491">
    <property type="term" value="F:oxidoreductase activity"/>
    <property type="evidence" value="ECO:0007669"/>
    <property type="project" value="UniProtKB-KW"/>
</dbReference>
<keyword evidence="1 3" id="KW-0560">Oxidoreductase</keyword>
<organism evidence="3 4">
    <name type="scientific">Streptomyces polygonati</name>
    <dbReference type="NCBI Taxonomy" id="1617087"/>
    <lineage>
        <taxon>Bacteria</taxon>
        <taxon>Bacillati</taxon>
        <taxon>Actinomycetota</taxon>
        <taxon>Actinomycetes</taxon>
        <taxon>Kitasatosporales</taxon>
        <taxon>Streptomycetaceae</taxon>
        <taxon>Streptomyces</taxon>
    </lineage>
</organism>
<accession>A0ABV8HIN3</accession>
<feature type="domain" description="Flavin reductase like" evidence="2">
    <location>
        <begin position="39"/>
        <end position="179"/>
    </location>
</feature>
<evidence type="ECO:0000259" key="2">
    <source>
        <dbReference type="SMART" id="SM00903"/>
    </source>
</evidence>